<proteinExistence type="predicted"/>
<dbReference type="EMBL" id="JAODUP010000819">
    <property type="protein sequence ID" value="KAK2143702.1"/>
    <property type="molecule type" value="Genomic_DNA"/>
</dbReference>
<comment type="caution">
    <text evidence="1">The sequence shown here is derived from an EMBL/GenBank/DDBJ whole genome shotgun (WGS) entry which is preliminary data.</text>
</comment>
<organism evidence="1 2">
    <name type="scientific">Paralvinella palmiformis</name>
    <dbReference type="NCBI Taxonomy" id="53620"/>
    <lineage>
        <taxon>Eukaryota</taxon>
        <taxon>Metazoa</taxon>
        <taxon>Spiralia</taxon>
        <taxon>Lophotrochozoa</taxon>
        <taxon>Annelida</taxon>
        <taxon>Polychaeta</taxon>
        <taxon>Sedentaria</taxon>
        <taxon>Canalipalpata</taxon>
        <taxon>Terebellida</taxon>
        <taxon>Terebelliformia</taxon>
        <taxon>Alvinellidae</taxon>
        <taxon>Paralvinella</taxon>
    </lineage>
</organism>
<dbReference type="InterPro" id="IPR036691">
    <property type="entry name" value="Endo/exonu/phosph_ase_sf"/>
</dbReference>
<dbReference type="AlphaFoldDB" id="A0AAD9J0B5"/>
<reference evidence="1" key="1">
    <citation type="journal article" date="2023" name="Mol. Biol. Evol.">
        <title>Third-Generation Sequencing Reveals the Adaptive Role of the Epigenome in Three Deep-Sea Polychaetes.</title>
        <authorList>
            <person name="Perez M."/>
            <person name="Aroh O."/>
            <person name="Sun Y."/>
            <person name="Lan Y."/>
            <person name="Juniper S.K."/>
            <person name="Young C.R."/>
            <person name="Angers B."/>
            <person name="Qian P.Y."/>
        </authorList>
    </citation>
    <scope>NUCLEOTIDE SEQUENCE</scope>
    <source>
        <strain evidence="1">P08H-3</strain>
    </source>
</reference>
<evidence type="ECO:0000313" key="2">
    <source>
        <dbReference type="Proteomes" id="UP001208570"/>
    </source>
</evidence>
<protein>
    <recommendedName>
        <fullName evidence="3">Endonuclease/exonuclease/phosphatase domain-containing protein</fullName>
    </recommendedName>
</protein>
<keyword evidence="2" id="KW-1185">Reference proteome</keyword>
<dbReference type="Proteomes" id="UP001208570">
    <property type="component" value="Unassembled WGS sequence"/>
</dbReference>
<accession>A0AAD9J0B5</accession>
<gene>
    <name evidence="1" type="ORF">LSH36_819g02040</name>
</gene>
<dbReference type="Gene3D" id="3.60.10.10">
    <property type="entry name" value="Endonuclease/exonuclease/phosphatase"/>
    <property type="match status" value="1"/>
</dbReference>
<dbReference type="SUPFAM" id="SSF56219">
    <property type="entry name" value="DNase I-like"/>
    <property type="match status" value="1"/>
</dbReference>
<name>A0AAD9J0B5_9ANNE</name>
<sequence>MDPDKVHEGRPYGGVGFICRRRNNLVFTSIQVDNDRISGFQIKYNDTNIMAIFGVYLPYYDGKADQIQLYSETLDILQGCIDSCDMSPVMAVGDMNLALPRDALLPTNWYRKHPFTAHSLFRYDFLLQNDLYIGNHCSKQKEASGVIPDQLWRIVFGWYSDLKVYIK</sequence>
<evidence type="ECO:0008006" key="3">
    <source>
        <dbReference type="Google" id="ProtNLM"/>
    </source>
</evidence>
<evidence type="ECO:0000313" key="1">
    <source>
        <dbReference type="EMBL" id="KAK2143702.1"/>
    </source>
</evidence>